<dbReference type="Proteomes" id="UP001519291">
    <property type="component" value="Unassembled WGS sequence"/>
</dbReference>
<evidence type="ECO:0000313" key="3">
    <source>
        <dbReference type="Proteomes" id="UP001519291"/>
    </source>
</evidence>
<sequence>MHRLGLVTLVVRDYDEAIAFYVDAVGFELVEDTRIDEQKRWVVVRPPGARETGLLLARAAGPAQEARVGDQTGGRVGLFLNTDDFARDHERMRAAGVVFQEAPRKEPYGTVAVFRDLYGNLWDLIGLDAPATAPSPSSPPSAT</sequence>
<dbReference type="RefSeq" id="WP_209516952.1">
    <property type="nucleotide sequence ID" value="NZ_JAGIOH010000001.1"/>
</dbReference>
<dbReference type="InterPro" id="IPR037523">
    <property type="entry name" value="VOC_core"/>
</dbReference>
<dbReference type="PROSITE" id="PS51819">
    <property type="entry name" value="VOC"/>
    <property type="match status" value="1"/>
</dbReference>
<dbReference type="EMBL" id="JAGIOH010000001">
    <property type="protein sequence ID" value="MBP2405303.1"/>
    <property type="molecule type" value="Genomic_DNA"/>
</dbReference>
<accession>A0ABS4Y941</accession>
<feature type="domain" description="VOC" evidence="1">
    <location>
        <begin position="3"/>
        <end position="127"/>
    </location>
</feature>
<dbReference type="PANTHER" id="PTHR36437">
    <property type="entry name" value="GLYOXALASE/BLEOMYCIN RESISTANCE PROTEIN/DIOXYGENASE"/>
    <property type="match status" value="1"/>
</dbReference>
<dbReference type="SUPFAM" id="SSF54593">
    <property type="entry name" value="Glyoxalase/Bleomycin resistance protein/Dihydroxybiphenyl dioxygenase"/>
    <property type="match status" value="1"/>
</dbReference>
<dbReference type="Pfam" id="PF00903">
    <property type="entry name" value="Glyoxalase"/>
    <property type="match status" value="1"/>
</dbReference>
<keyword evidence="3" id="KW-1185">Reference proteome</keyword>
<dbReference type="GeneID" id="91571633"/>
<gene>
    <name evidence="2" type="ORF">JO379_004772</name>
</gene>
<dbReference type="PANTHER" id="PTHR36437:SF2">
    <property type="entry name" value="GLYOXALASE_BLEOMYCIN RESISTANCE PROTEIN_DIOXYGENASE"/>
    <property type="match status" value="1"/>
</dbReference>
<proteinExistence type="predicted"/>
<dbReference type="InterPro" id="IPR004360">
    <property type="entry name" value="Glyas_Fos-R_dOase_dom"/>
</dbReference>
<reference evidence="2 3" key="1">
    <citation type="submission" date="2021-03" db="EMBL/GenBank/DDBJ databases">
        <title>Sequencing the genomes of 1000 actinobacteria strains.</title>
        <authorList>
            <person name="Klenk H.-P."/>
        </authorList>
    </citation>
    <scope>NUCLEOTIDE SEQUENCE [LARGE SCALE GENOMIC DNA]</scope>
    <source>
        <strain evidence="2 3">DSM 41480</strain>
    </source>
</reference>
<organism evidence="2 3">
    <name type="scientific">Streptomyces syringium</name>
    <dbReference type="NCBI Taxonomy" id="76729"/>
    <lineage>
        <taxon>Bacteria</taxon>
        <taxon>Bacillati</taxon>
        <taxon>Actinomycetota</taxon>
        <taxon>Actinomycetes</taxon>
        <taxon>Kitasatosporales</taxon>
        <taxon>Streptomycetaceae</taxon>
        <taxon>Streptomyces</taxon>
    </lineage>
</organism>
<dbReference type="CDD" id="cd07263">
    <property type="entry name" value="VOC_like"/>
    <property type="match status" value="1"/>
</dbReference>
<name>A0ABS4Y941_9ACTN</name>
<protein>
    <submittedName>
        <fullName evidence="2">Catechol 2,3-dioxygenase-like lactoylglutathione lyase family enzyme</fullName>
    </submittedName>
</protein>
<evidence type="ECO:0000313" key="2">
    <source>
        <dbReference type="EMBL" id="MBP2405303.1"/>
    </source>
</evidence>
<evidence type="ECO:0000259" key="1">
    <source>
        <dbReference type="PROSITE" id="PS51819"/>
    </source>
</evidence>
<dbReference type="InterPro" id="IPR029068">
    <property type="entry name" value="Glyas_Bleomycin-R_OHBP_Dase"/>
</dbReference>
<comment type="caution">
    <text evidence="2">The sequence shown here is derived from an EMBL/GenBank/DDBJ whole genome shotgun (WGS) entry which is preliminary data.</text>
</comment>
<dbReference type="Gene3D" id="3.10.180.10">
    <property type="entry name" value="2,3-Dihydroxybiphenyl 1,2-Dioxygenase, domain 1"/>
    <property type="match status" value="1"/>
</dbReference>